<name>A8AC46_IGNH4</name>
<dbReference type="GeneID" id="41339644"/>
<dbReference type="Proteomes" id="UP000000262">
    <property type="component" value="Chromosome"/>
</dbReference>
<protein>
    <submittedName>
        <fullName evidence="2">Uncharacterized protein</fullName>
    </submittedName>
</protein>
<keyword evidence="3" id="KW-1185">Reference proteome</keyword>
<feature type="transmembrane region" description="Helical" evidence="1">
    <location>
        <begin position="53"/>
        <end position="75"/>
    </location>
</feature>
<proteinExistence type="predicted"/>
<dbReference type="EMBL" id="CP000816">
    <property type="protein sequence ID" value="ABU82498.1"/>
    <property type="molecule type" value="Genomic_DNA"/>
</dbReference>
<organism evidence="2 3">
    <name type="scientific">Ignicoccus hospitalis (strain KIN4/I / DSM 18386 / JCM 14125)</name>
    <dbReference type="NCBI Taxonomy" id="453591"/>
    <lineage>
        <taxon>Archaea</taxon>
        <taxon>Thermoproteota</taxon>
        <taxon>Thermoprotei</taxon>
        <taxon>Desulfurococcales</taxon>
        <taxon>Desulfurococcaceae</taxon>
        <taxon>Ignicoccus</taxon>
    </lineage>
</organism>
<keyword evidence="1" id="KW-1133">Transmembrane helix</keyword>
<feature type="transmembrane region" description="Helical" evidence="1">
    <location>
        <begin position="22"/>
        <end position="46"/>
    </location>
</feature>
<keyword evidence="1" id="KW-0812">Transmembrane</keyword>
<dbReference type="AlphaFoldDB" id="A8AC46"/>
<evidence type="ECO:0000313" key="3">
    <source>
        <dbReference type="Proteomes" id="UP000000262"/>
    </source>
</evidence>
<accession>A8AC46</accession>
<dbReference type="KEGG" id="iho:Igni_1322"/>
<dbReference type="RefSeq" id="WP_012123462.1">
    <property type="nucleotide sequence ID" value="NC_009776.1"/>
</dbReference>
<evidence type="ECO:0000313" key="2">
    <source>
        <dbReference type="EMBL" id="ABU82498.1"/>
    </source>
</evidence>
<dbReference type="HOGENOM" id="CLU_2379367_0_0_2"/>
<keyword evidence="1" id="KW-0472">Membrane</keyword>
<gene>
    <name evidence="2" type="ordered locus">Igni_1322</name>
</gene>
<sequence length="94" mass="10423">MLSNTTAANVSALSSFVLNSSISFSLLNALLLIYMTMPILALVLFFRNNEYALFSIVIVEGIIWLIAISVILGWIREFDEKLITLSQEVLKIAG</sequence>
<dbReference type="STRING" id="453591.Igni_1322"/>
<reference evidence="2 3" key="1">
    <citation type="journal article" date="2008" name="Genome Biol.">
        <title>A genomic analysis of the archaeal system Ignicoccus hospitalis-Nanoarchaeum equitans.</title>
        <authorList>
            <person name="Podar M."/>
            <person name="Anderson I."/>
            <person name="Makarova K.S."/>
            <person name="Elkins J.G."/>
            <person name="Ivanova N."/>
            <person name="Wall M.A."/>
            <person name="Lykidis A."/>
            <person name="Mavromatis K."/>
            <person name="Sun H."/>
            <person name="Hudson M.E."/>
            <person name="Chen W."/>
            <person name="Deciu C."/>
            <person name="Hutchison D."/>
            <person name="Eads J.R."/>
            <person name="Anderson A."/>
            <person name="Fernandes F."/>
            <person name="Szeto E."/>
            <person name="Lapidus A."/>
            <person name="Kyrpides N.C."/>
            <person name="Saier M.H.Jr."/>
            <person name="Richardson P.M."/>
            <person name="Rachel R."/>
            <person name="Huber H."/>
            <person name="Eisen J.A."/>
            <person name="Koonin E.V."/>
            <person name="Keller M."/>
            <person name="Stetter K.O."/>
        </authorList>
    </citation>
    <scope>NUCLEOTIDE SEQUENCE [LARGE SCALE GENOMIC DNA]</scope>
    <source>
        <strain evidence="3">KIN4/I / DSM 18386 / JCM 14125</strain>
    </source>
</reference>
<evidence type="ECO:0000256" key="1">
    <source>
        <dbReference type="SAM" id="Phobius"/>
    </source>
</evidence>